<dbReference type="FunFam" id="1.10.390.10:FF:000013">
    <property type="entry name" value="Aminopeptidase N"/>
    <property type="match status" value="1"/>
</dbReference>
<feature type="site" description="Transition state stabilizer" evidence="9">
    <location>
        <position position="491"/>
    </location>
</feature>
<dbReference type="RefSeq" id="XP_067758900.1">
    <property type="nucleotide sequence ID" value="XM_067903475.1"/>
</dbReference>
<feature type="domain" description="Aminopeptidase N-like N-terminal" evidence="12">
    <location>
        <begin position="185"/>
        <end position="233"/>
    </location>
</feature>
<accession>A0A836IZM0</accession>
<evidence type="ECO:0000256" key="1">
    <source>
        <dbReference type="ARBA" id="ARBA00010136"/>
    </source>
</evidence>
<reference evidence="13 14" key="1">
    <citation type="submission" date="2021-02" db="EMBL/GenBank/DDBJ databases">
        <title>Porcisia hertigi Genome sequencing and assembly.</title>
        <authorList>
            <person name="Almutairi H."/>
            <person name="Gatherer D."/>
        </authorList>
    </citation>
    <scope>NUCLEOTIDE SEQUENCE [LARGE SCALE GENOMIC DNA]</scope>
    <source>
        <strain evidence="13 14">C119</strain>
    </source>
</reference>
<dbReference type="InterPro" id="IPR050344">
    <property type="entry name" value="Peptidase_M1_aminopeptidases"/>
</dbReference>
<proteinExistence type="inferred from homology"/>
<dbReference type="Proteomes" id="UP000674318">
    <property type="component" value="Unassembled WGS sequence"/>
</dbReference>
<keyword evidence="6 8" id="KW-0862">Zinc</keyword>
<evidence type="ECO:0000256" key="3">
    <source>
        <dbReference type="ARBA" id="ARBA00022670"/>
    </source>
</evidence>
<dbReference type="CDD" id="cd09601">
    <property type="entry name" value="M1_APN-Q_like"/>
    <property type="match status" value="1"/>
</dbReference>
<feature type="binding site" evidence="8">
    <location>
        <position position="404"/>
    </location>
    <ligand>
        <name>Zn(2+)</name>
        <dbReference type="ChEBI" id="CHEBI:29105"/>
        <note>catalytic</note>
    </ligand>
</feature>
<dbReference type="InterPro" id="IPR042097">
    <property type="entry name" value="Aminopeptidase_N-like_N_sf"/>
</dbReference>
<dbReference type="EMBL" id="JAFJZO010000012">
    <property type="protein sequence ID" value="KAG5509893.1"/>
    <property type="molecule type" value="Genomic_DNA"/>
</dbReference>
<keyword evidence="7" id="KW-0482">Metalloprotease</keyword>
<dbReference type="PANTHER" id="PTHR11533:SF299">
    <property type="entry name" value="AMINOPEPTIDASE"/>
    <property type="match status" value="1"/>
</dbReference>
<comment type="cofactor">
    <cofactor evidence="8">
        <name>Zn(2+)</name>
        <dbReference type="ChEBI" id="CHEBI:29105"/>
    </cofactor>
    <text evidence="8">Binds 1 zinc ion per subunit.</text>
</comment>
<dbReference type="OrthoDB" id="275509at2759"/>
<protein>
    <recommendedName>
        <fullName evidence="15">Puromycin-sensitive aminopeptidase-like protein</fullName>
    </recommendedName>
</protein>
<dbReference type="GeneID" id="94293552"/>
<evidence type="ECO:0008006" key="15">
    <source>
        <dbReference type="Google" id="ProtNLM"/>
    </source>
</evidence>
<dbReference type="InterPro" id="IPR045357">
    <property type="entry name" value="Aminopeptidase_N-like_N"/>
</dbReference>
<keyword evidence="3" id="KW-0645">Protease</keyword>
<evidence type="ECO:0000256" key="4">
    <source>
        <dbReference type="ARBA" id="ARBA00022723"/>
    </source>
</evidence>
<comment type="similarity">
    <text evidence="1">Belongs to the peptidase M1 family.</text>
</comment>
<comment type="caution">
    <text evidence="13">The sequence shown here is derived from an EMBL/GenBank/DDBJ whole genome shotgun (WGS) entry which is preliminary data.</text>
</comment>
<keyword evidence="5" id="KW-0378">Hydrolase</keyword>
<keyword evidence="4 8" id="KW-0479">Metal-binding</keyword>
<dbReference type="Pfam" id="PF01433">
    <property type="entry name" value="Peptidase_M1"/>
    <property type="match status" value="1"/>
</dbReference>
<dbReference type="SUPFAM" id="SSF63737">
    <property type="entry name" value="Leukotriene A4 hydrolase N-terminal domain"/>
    <property type="match status" value="1"/>
</dbReference>
<keyword evidence="2" id="KW-0031">Aminopeptidase</keyword>
<evidence type="ECO:0000256" key="7">
    <source>
        <dbReference type="ARBA" id="ARBA00023049"/>
    </source>
</evidence>
<dbReference type="GO" id="GO:0070006">
    <property type="term" value="F:metalloaminopeptidase activity"/>
    <property type="evidence" value="ECO:0007669"/>
    <property type="project" value="TreeGrafter"/>
</dbReference>
<gene>
    <name evidence="13" type="ORF">JKF63_07538</name>
</gene>
<keyword evidence="14" id="KW-1185">Reference proteome</keyword>
<dbReference type="InterPro" id="IPR034016">
    <property type="entry name" value="M1_APN-typ"/>
</dbReference>
<evidence type="ECO:0000259" key="12">
    <source>
        <dbReference type="Pfam" id="PF17900"/>
    </source>
</evidence>
<name>A0A836IZM0_9TRYP</name>
<evidence type="ECO:0000313" key="13">
    <source>
        <dbReference type="EMBL" id="KAG5509893.1"/>
    </source>
</evidence>
<dbReference type="GO" id="GO:0042277">
    <property type="term" value="F:peptide binding"/>
    <property type="evidence" value="ECO:0007669"/>
    <property type="project" value="TreeGrafter"/>
</dbReference>
<dbReference type="InterPro" id="IPR027268">
    <property type="entry name" value="Peptidase_M4/M1_CTD_sf"/>
</dbReference>
<feature type="region of interest" description="Disordered" evidence="10">
    <location>
        <begin position="1281"/>
        <end position="1305"/>
    </location>
</feature>
<dbReference type="GO" id="GO:0008270">
    <property type="term" value="F:zinc ion binding"/>
    <property type="evidence" value="ECO:0007669"/>
    <property type="project" value="InterPro"/>
</dbReference>
<evidence type="ECO:0000313" key="14">
    <source>
        <dbReference type="Proteomes" id="UP000674318"/>
    </source>
</evidence>
<dbReference type="Pfam" id="PF17900">
    <property type="entry name" value="Peptidase_M1_N"/>
    <property type="match status" value="1"/>
</dbReference>
<feature type="domain" description="Peptidase M1 membrane alanine aminopeptidase" evidence="11">
    <location>
        <begin position="333"/>
        <end position="541"/>
    </location>
</feature>
<dbReference type="GO" id="GO:0005615">
    <property type="term" value="C:extracellular space"/>
    <property type="evidence" value="ECO:0007669"/>
    <property type="project" value="TreeGrafter"/>
</dbReference>
<dbReference type="Gene3D" id="2.60.40.1730">
    <property type="entry name" value="tricorn interacting facor f3 domain"/>
    <property type="match status" value="1"/>
</dbReference>
<evidence type="ECO:0000256" key="2">
    <source>
        <dbReference type="ARBA" id="ARBA00022438"/>
    </source>
</evidence>
<sequence length="1380" mass="151694">MMNVLSATPPPLVPEALLKALHSPAFRMPTEVLPQHYALEFQPDAQHDTFVGSAYITMRVRRTSAAPLSHVVLHALDLRITASAIRVFMPHNPSSVFDAAALLAHPSHHLDEASRRRPFSTEEGRYVACQRVQQFDVSETVLLYFATPLSRTVGDIFVLIIDRFDGVIAAPPVFEGLFHGSCRDATVLSTHLEPTGARRLYPCFDEPALQTTFQLSVIAAAEQTVMSNTEVEADIAVTTLPYAVQVRPGWGQEPGNPHADVVASFMRDASCFGSAPSAHPWHRLRFQKTSLLHTCVVGFHVGRFIFLEQLSKRSRVLCRVVLPDTEPGSSGWFALDLVTKALDFFEDFFNVQLPLKKLDVIAVETFCTLGMGHWGMIRLRKDHLVVTEKTPLERRQDVARLIGHAICHQWFGNWITIEWWDSLWLKEGMCRYLEYVFVNAVFPGWGVWNRFLYHILGTALLADAKPSGMHSVNYCNSSPRCILDSFDSINYNKGACVLRMLFTTIGVEWLRRATHLLLTRFAGSSFNIKDLEDCIIDTVDEDCSGEVSEQYVKAICSCLRMVETVSHPYLYIHQKPGQSCTITQYNPPSRQHGFLGKYLQQQHRRADEPSINLFSAPTCASFEWTPETTLSRVTTPFSLPLRAVELTPSGHGAVHLLFLEEVEHYFACSASAPTLTSTNGTPLTQPAAMLGHPGAATSATPETEGFVFSQQCRSSSPLLKSMSPVLYFNEGGGGFLHCDYDAATWRRLFEYAAFFSEGDHMRITMHFIHFARAQLGHQPGDTGDRCTLFFEWILRLTNTPGAMNSFLWELVTYALTTLVQLVQQYYCHSIVKDFVNSLYMPLQRRCMLSFFAQERTVSFQSSTHLSRELVLRILQLLSLCNNLEVVEEAKEAAQWSLAALLLPGDVCSYTSKGVSNTTAGVVGFGSSVSGGDFVNPSTAWVSPGLVHSSHRCVGGASPLSPDNPTPRGSGTMLSPVLLPVAVKTSPRHQSAPMCSVASACPHVSIGATSSPVKALNVSCASLSGRLAFSAPRSGQCVSSPSAIEHGGGGGGGSTRSSISNNNSLFATPCKNLASGVKATSPQRCPCHRIGDFNIDDISHVQAGAIALSHLVTQGHFEYWVAAAALAVEVLRLDRDELQRVGGMPVPLPRLAIRTQEQRHNILRLVLPPIFALDKEVVFPFMAKVFDAAPILESSGVLELYRNPSFFVHLLSSQGLMIDRRTLSRLIQQGATVCGNGYVVSRLRLLAEADSAIPTSLPTPRAEQYQGIRFELSAHLKSSTSSLNVSAQPSSPPTTPRNTALPDGSTLPVLSSPTAEALECMELNCVWMDYCCSYYDQFLREQLHRKAWRSGCNSTSFTVSVSTPLGDGDRAHSETVGGVSI</sequence>
<dbReference type="Gene3D" id="1.10.390.10">
    <property type="entry name" value="Neutral Protease Domain 2"/>
    <property type="match status" value="1"/>
</dbReference>
<evidence type="ECO:0000256" key="8">
    <source>
        <dbReference type="PIRSR" id="PIRSR634016-3"/>
    </source>
</evidence>
<dbReference type="KEGG" id="phet:94293552"/>
<dbReference type="GO" id="GO:0006508">
    <property type="term" value="P:proteolysis"/>
    <property type="evidence" value="ECO:0007669"/>
    <property type="project" value="UniProtKB-KW"/>
</dbReference>
<dbReference type="GO" id="GO:0005737">
    <property type="term" value="C:cytoplasm"/>
    <property type="evidence" value="ECO:0007669"/>
    <property type="project" value="TreeGrafter"/>
</dbReference>
<evidence type="ECO:0000256" key="6">
    <source>
        <dbReference type="ARBA" id="ARBA00022833"/>
    </source>
</evidence>
<evidence type="ECO:0000256" key="9">
    <source>
        <dbReference type="PIRSR" id="PIRSR634016-4"/>
    </source>
</evidence>
<dbReference type="GO" id="GO:0016020">
    <property type="term" value="C:membrane"/>
    <property type="evidence" value="ECO:0007669"/>
    <property type="project" value="TreeGrafter"/>
</dbReference>
<dbReference type="SUPFAM" id="SSF55486">
    <property type="entry name" value="Metalloproteases ('zincins'), catalytic domain"/>
    <property type="match status" value="1"/>
</dbReference>
<feature type="binding site" evidence="8">
    <location>
        <position position="427"/>
    </location>
    <ligand>
        <name>Zn(2+)</name>
        <dbReference type="ChEBI" id="CHEBI:29105"/>
        <note>catalytic</note>
    </ligand>
</feature>
<evidence type="ECO:0000256" key="5">
    <source>
        <dbReference type="ARBA" id="ARBA00022801"/>
    </source>
</evidence>
<dbReference type="InterPro" id="IPR014782">
    <property type="entry name" value="Peptidase_M1_dom"/>
</dbReference>
<dbReference type="PANTHER" id="PTHR11533">
    <property type="entry name" value="PROTEASE M1 ZINC METALLOPROTEASE"/>
    <property type="match status" value="1"/>
</dbReference>
<evidence type="ECO:0000256" key="10">
    <source>
        <dbReference type="SAM" id="MobiDB-lite"/>
    </source>
</evidence>
<organism evidence="13 14">
    <name type="scientific">Porcisia hertigi</name>
    <dbReference type="NCBI Taxonomy" id="2761500"/>
    <lineage>
        <taxon>Eukaryota</taxon>
        <taxon>Discoba</taxon>
        <taxon>Euglenozoa</taxon>
        <taxon>Kinetoplastea</taxon>
        <taxon>Metakinetoplastina</taxon>
        <taxon>Trypanosomatida</taxon>
        <taxon>Trypanosomatidae</taxon>
        <taxon>Leishmaniinae</taxon>
        <taxon>Porcisia</taxon>
    </lineage>
</organism>
<feature type="binding site" evidence="8">
    <location>
        <position position="408"/>
    </location>
    <ligand>
        <name>Zn(2+)</name>
        <dbReference type="ChEBI" id="CHEBI:29105"/>
        <note>catalytic</note>
    </ligand>
</feature>
<dbReference type="GO" id="GO:0043171">
    <property type="term" value="P:peptide catabolic process"/>
    <property type="evidence" value="ECO:0007669"/>
    <property type="project" value="TreeGrafter"/>
</dbReference>
<evidence type="ECO:0000259" key="11">
    <source>
        <dbReference type="Pfam" id="PF01433"/>
    </source>
</evidence>